<evidence type="ECO:0000256" key="12">
    <source>
        <dbReference type="RuleBase" id="RU003657"/>
    </source>
</evidence>
<dbReference type="Proteomes" id="UP000066042">
    <property type="component" value="Chromosome"/>
</dbReference>
<comment type="function">
    <text evidence="9 11">IGPS catalyzes the conversion of PRFAR and glutamine to IGP, AICAR and glutamate. The HisF subunit catalyzes the cyclization activity that produces IGP and AICAR from PRFAR using the ammonia provided by the HisH subunit.</text>
</comment>
<dbReference type="PANTHER" id="PTHR21235">
    <property type="entry name" value="IMIDAZOLE GLYCEROL PHOSPHATE SYNTHASE SUBUNIT HISF/H IGP SYNTHASE SUBUNIT HISF/H"/>
    <property type="match status" value="1"/>
</dbReference>
<evidence type="ECO:0000256" key="9">
    <source>
        <dbReference type="ARBA" id="ARBA00025475"/>
    </source>
</evidence>
<evidence type="ECO:0000313" key="13">
    <source>
        <dbReference type="EMBL" id="ALM74461.1"/>
    </source>
</evidence>
<dbReference type="NCBIfam" id="TIGR00735">
    <property type="entry name" value="hisF"/>
    <property type="match status" value="1"/>
</dbReference>
<evidence type="ECO:0000256" key="6">
    <source>
        <dbReference type="ARBA" id="ARBA00022605"/>
    </source>
</evidence>
<comment type="subcellular location">
    <subcellularLocation>
        <location evidence="1 11">Cytoplasm</location>
    </subcellularLocation>
</comment>
<evidence type="ECO:0000256" key="1">
    <source>
        <dbReference type="ARBA" id="ARBA00004496"/>
    </source>
</evidence>
<dbReference type="GO" id="GO:0000107">
    <property type="term" value="F:imidazoleglycerol-phosphate synthase activity"/>
    <property type="evidence" value="ECO:0007669"/>
    <property type="project" value="UniProtKB-UniRule"/>
</dbReference>
<evidence type="ECO:0000256" key="5">
    <source>
        <dbReference type="ARBA" id="ARBA00022490"/>
    </source>
</evidence>
<gene>
    <name evidence="11 13" type="primary">hisF</name>
    <name evidence="13" type="ORF">TBCH5v1_0493</name>
</gene>
<dbReference type="HAMAP" id="MF_01013">
    <property type="entry name" value="HisF"/>
    <property type="match status" value="1"/>
</dbReference>
<dbReference type="GO" id="GO:0016829">
    <property type="term" value="F:lyase activity"/>
    <property type="evidence" value="ECO:0007669"/>
    <property type="project" value="UniProtKB-KW"/>
</dbReference>
<dbReference type="AlphaFoldDB" id="A0A0S1X9H6"/>
<dbReference type="EMBL" id="CP013050">
    <property type="protein sequence ID" value="ALM74461.1"/>
    <property type="molecule type" value="Genomic_DNA"/>
</dbReference>
<comment type="subunit">
    <text evidence="4 11">Heterodimer of HisH and HisF.</text>
</comment>
<comment type="similarity">
    <text evidence="3 11 12">Belongs to the HisA/HisF family.</text>
</comment>
<keyword evidence="5 11" id="KW-0963">Cytoplasm</keyword>
<dbReference type="PANTHER" id="PTHR21235:SF2">
    <property type="entry name" value="IMIDAZOLE GLYCEROL PHOSPHATE SYNTHASE HISHF"/>
    <property type="match status" value="1"/>
</dbReference>
<keyword evidence="7 11" id="KW-0368">Histidine biosynthesis</keyword>
<proteinExistence type="inferred from homology"/>
<dbReference type="GO" id="GO:0005737">
    <property type="term" value="C:cytoplasm"/>
    <property type="evidence" value="ECO:0007669"/>
    <property type="project" value="UniProtKB-SubCell"/>
</dbReference>
<evidence type="ECO:0000256" key="8">
    <source>
        <dbReference type="ARBA" id="ARBA00023239"/>
    </source>
</evidence>
<dbReference type="PATRIC" id="fig|55802.8.peg.487"/>
<dbReference type="Pfam" id="PF00977">
    <property type="entry name" value="His_biosynth"/>
    <property type="match status" value="1"/>
</dbReference>
<keyword evidence="8 11" id="KW-0456">Lyase</keyword>
<dbReference type="InterPro" id="IPR006062">
    <property type="entry name" value="His_biosynth"/>
</dbReference>
<dbReference type="EC" id="4.3.2.10" evidence="11"/>
<evidence type="ECO:0000256" key="7">
    <source>
        <dbReference type="ARBA" id="ARBA00023102"/>
    </source>
</evidence>
<evidence type="ECO:0000256" key="2">
    <source>
        <dbReference type="ARBA" id="ARBA00005091"/>
    </source>
</evidence>
<dbReference type="CDD" id="cd04731">
    <property type="entry name" value="HisF"/>
    <property type="match status" value="1"/>
</dbReference>
<dbReference type="FunFam" id="3.20.20.70:FF:000006">
    <property type="entry name" value="Imidazole glycerol phosphate synthase subunit HisF"/>
    <property type="match status" value="1"/>
</dbReference>
<dbReference type="InterPro" id="IPR013785">
    <property type="entry name" value="Aldolase_TIM"/>
</dbReference>
<dbReference type="UniPathway" id="UPA00031">
    <property type="reaction ID" value="UER00010"/>
</dbReference>
<evidence type="ECO:0000256" key="3">
    <source>
        <dbReference type="ARBA" id="ARBA00009667"/>
    </source>
</evidence>
<dbReference type="SUPFAM" id="SSF51366">
    <property type="entry name" value="Ribulose-phoshate binding barrel"/>
    <property type="match status" value="1"/>
</dbReference>
<sequence length="257" mass="28289">MSWVIEMLAKRIIAALDIKEGRVVKGIKFQNIRDAGDPIELAKRYEEEGIDEIVFLDITASFEKRRILLDLVKRIAEEIYVPFTVGGGIRSVEEIREIIKSGADKVFLNTAAVDNPKLVSEAAKVVGSANLVIAIDAKWNGKFWEVYTHGGRKARGLDAIEWAKEVERLGAGEILLTSMDTDGTQQGFDIPLTKAIVEAVDIPVIASGGAGSPEHFYEAFKIGAEAALAASIFHYGKYTVRELKEYLAKKGVPIRLE</sequence>
<keyword evidence="6 11" id="KW-0028">Amino-acid biosynthesis</keyword>
<evidence type="ECO:0000256" key="4">
    <source>
        <dbReference type="ARBA" id="ARBA00011152"/>
    </source>
</evidence>
<organism evidence="13 14">
    <name type="scientific">Thermococcus barophilus</name>
    <dbReference type="NCBI Taxonomy" id="55802"/>
    <lineage>
        <taxon>Archaea</taxon>
        <taxon>Methanobacteriati</taxon>
        <taxon>Methanobacteriota</taxon>
        <taxon>Thermococci</taxon>
        <taxon>Thermococcales</taxon>
        <taxon>Thermococcaceae</taxon>
        <taxon>Thermococcus</taxon>
    </lineage>
</organism>
<feature type="active site" evidence="11">
    <location>
        <position position="136"/>
    </location>
</feature>
<dbReference type="InterPro" id="IPR011060">
    <property type="entry name" value="RibuloseP-bd_barrel"/>
</dbReference>
<comment type="catalytic activity">
    <reaction evidence="10 11">
        <text>5-[(5-phospho-1-deoxy-D-ribulos-1-ylimino)methylamino]-1-(5-phospho-beta-D-ribosyl)imidazole-4-carboxamide + L-glutamine = D-erythro-1-(imidazol-4-yl)glycerol 3-phosphate + 5-amino-1-(5-phospho-beta-D-ribosyl)imidazole-4-carboxamide + L-glutamate + H(+)</text>
        <dbReference type="Rhea" id="RHEA:24793"/>
        <dbReference type="ChEBI" id="CHEBI:15378"/>
        <dbReference type="ChEBI" id="CHEBI:29985"/>
        <dbReference type="ChEBI" id="CHEBI:58278"/>
        <dbReference type="ChEBI" id="CHEBI:58359"/>
        <dbReference type="ChEBI" id="CHEBI:58475"/>
        <dbReference type="ChEBI" id="CHEBI:58525"/>
        <dbReference type="EC" id="4.3.2.10"/>
    </reaction>
</comment>
<feature type="active site" evidence="11">
    <location>
        <position position="17"/>
    </location>
</feature>
<dbReference type="Gene3D" id="3.20.20.70">
    <property type="entry name" value="Aldolase class I"/>
    <property type="match status" value="1"/>
</dbReference>
<dbReference type="GO" id="GO:0000105">
    <property type="term" value="P:L-histidine biosynthetic process"/>
    <property type="evidence" value="ECO:0007669"/>
    <property type="project" value="UniProtKB-UniRule"/>
</dbReference>
<dbReference type="InterPro" id="IPR050064">
    <property type="entry name" value="IGPS_HisA/HisF"/>
</dbReference>
<dbReference type="InterPro" id="IPR004651">
    <property type="entry name" value="HisF"/>
</dbReference>
<evidence type="ECO:0000313" key="14">
    <source>
        <dbReference type="Proteomes" id="UP000066042"/>
    </source>
</evidence>
<name>A0A0S1X9H6_THEBA</name>
<protein>
    <recommendedName>
        <fullName evidence="11">Imidazole glycerol phosphate synthase subunit HisF</fullName>
        <ecNumber evidence="11">4.3.2.10</ecNumber>
    </recommendedName>
    <alternativeName>
        <fullName evidence="11">IGP synthase cyclase subunit</fullName>
    </alternativeName>
    <alternativeName>
        <fullName evidence="11">IGP synthase subunit HisF</fullName>
    </alternativeName>
    <alternativeName>
        <fullName evidence="11">ImGP synthase subunit HisF</fullName>
        <shortName evidence="11">IGPS subunit HisF</shortName>
    </alternativeName>
</protein>
<comment type="pathway">
    <text evidence="2 11">Amino-acid biosynthesis; L-histidine biosynthesis; L-histidine from 5-phospho-alpha-D-ribose 1-diphosphate: step 5/9.</text>
</comment>
<reference evidence="13 14" key="1">
    <citation type="journal article" date="2016" name="Genome Announc.">
        <title>Complete genome sequence of the hyperthermophilic and piezophilic archaeon Thermococcus barophilus Ch5, capable of growth at the expense of hydrogenogenesis from carbon monoxide and formate.</title>
        <authorList>
            <person name="Oger P."/>
            <person name="Sokolova T.G."/>
            <person name="Kozhevnikova D.A."/>
            <person name="Taranov E.A."/>
            <person name="Vannier P."/>
            <person name="Lee H.S."/>
            <person name="Kwon K.K."/>
            <person name="Kang S.G."/>
            <person name="Lee J.H."/>
            <person name="Bonch-Osmolovskaya E.A."/>
            <person name="Lebedinsky A.V."/>
        </authorList>
    </citation>
    <scope>NUCLEOTIDE SEQUENCE [LARGE SCALE GENOMIC DNA]</scope>
    <source>
        <strain evidence="14">Ch5</strain>
    </source>
</reference>
<evidence type="ECO:0000256" key="11">
    <source>
        <dbReference type="HAMAP-Rule" id="MF_01013"/>
    </source>
</evidence>
<evidence type="ECO:0000256" key="10">
    <source>
        <dbReference type="ARBA" id="ARBA00047838"/>
    </source>
</evidence>
<accession>A0A0S1X9H6</accession>
<dbReference type="STRING" id="55802.TBCH5v1_0493"/>